<feature type="compositionally biased region" description="Low complexity" evidence="2">
    <location>
        <begin position="90"/>
        <end position="113"/>
    </location>
</feature>
<dbReference type="PANTHER" id="PTHR45615">
    <property type="entry name" value="MYOSIN HEAVY CHAIN, NON-MUSCLE"/>
    <property type="match status" value="1"/>
</dbReference>
<dbReference type="Proteomes" id="UP001201812">
    <property type="component" value="Unassembled WGS sequence"/>
</dbReference>
<feature type="region of interest" description="Disordered" evidence="2">
    <location>
        <begin position="1529"/>
        <end position="1550"/>
    </location>
</feature>
<feature type="compositionally biased region" description="Polar residues" evidence="2">
    <location>
        <begin position="1461"/>
        <end position="1477"/>
    </location>
</feature>
<feature type="compositionally biased region" description="Low complexity" evidence="2">
    <location>
        <begin position="1478"/>
        <end position="1494"/>
    </location>
</feature>
<dbReference type="SUPFAM" id="SSF49599">
    <property type="entry name" value="TRAF domain-like"/>
    <property type="match status" value="1"/>
</dbReference>
<sequence>MANLVELEEQSPGGSMAAMRSSESAAPDMDSASVANRLGGTTNSSSTPETSSSFDDSGSKERTRKSTTPGGGQRHSVLRDSGGGPCSDASSPGRSSNSTQSNSTSRTATSNGSLPRRSMSRECYNSSSEQDEESNQEDDLEQLIRLHSEEFAKNSVAVQTEYDEDFPPLKFLRSIIDENSLASMPMMFDQQQMHHLQQSPMVSIVPSSTSSSDLAAQCSSNAADGTLQLVIQNFRHMSDTVRGPSKFVQNVPWRIMVMPRQHVVQKKGTQKCLGFFLQCCPDAYSESWSCQASAELRLISQKPGVPNFTRKTNHVYTAKENDWGYSCFMTWADILDEQQGYIKDDKVILEVSVKADPPKNILSHAEFQKKIQDYKRLADMQCQRGLIDKAIDCNSQALKFCKDKDSQCKTELETQRAHLIEMKLKQSIERIEKGSDPAKVSEDDSAANLNALRNALGTNAARAASAKNSQAQKNHKSKDSGELQKTQADSTTPQHTPAAPNAQQRSATPPPPSSDLPHLNNDLPEHQQQNGVIHPYDPAKVQENHVSGCKNVGKLPSAELMCSAGENCKGHLNSKALVALGHFNKALLNSDEFDYAKDVRYDDEEDLLTDQIQHYLQHLSEKDKESSRLKRFSAELEMLASPLETNKKADAFVNQLLNLPPREAEALTLAFEREMADSRAKSDDKRTHKRANRKNLCESCLREEHHIRNKPPPALPARQRKKATAKKNIQQQRMQTMQGGQLPKANPRQANSMQDMNTNNIMQTQQMGINPSDNKQMLGGTLEQDLAALTAELEIGKLQNDAAANAVYSRHYIEEWLRYSARNVLKLSYDSNGKPFITTRAGNESLDAAELCNPQSAEQSSQNAQHAQAPLQPDISEVTTALGVIGLNCMNARNIQQKVADFVESLESHTNFRDLRSAVDRLIALSHDDDYPGTDADSISIVSVNDPAAGREAEMGKDFAEFASYPRTFAEEDPHDYMLSRELKQAEMVLSSRLSSLLYQLHHANINDVVDRVESRIKDLEEQEKGAKIKLEEAKTTEVRVIKQCQEVQRSLQTVNEKYEKLNQQLKDRKNEIKKLEKKAKSEAQLATENAELHDKLDSLKKEVSSLQRQINEEQMKYKRDTQSLADSKKHLTAEMNSRYSEIQKLTNQVEEKTQALKKIESQLANERKSNTSTVASLTERVKKAEISLLEHKLEDGLKVLERARDDCIMQIRSLEEQLKRHVFPAEQDILKRNISEWESKREEVVGLINQAKTDFTSHINSIKSGKQLSQLPKIQVPRPPPCPKLHPMPPPPPIVPPQPMAAPPPGVGIPSHQARVSPGPQHGTAPQQMAGPVVGGVPPSPLPLERKAITPPSSRARIGGATTPQQQQPQMHMSMVSPSTSNINYNSAPSAASSIPNSANATPVKGPGFSNALQQQQSAMQQPPPVVPQPPIAPIGVRPHNYQNGVAKQQNSIQSALFQMQQSNRQSPTQFSNMNVQQQAQSQFLQQQSKSAQPTASGFQPWGGWGDNISNNISELFCQGRSFGPLGSDFGPARTNGSNTNQSGTNNGNGVLSKQRIHFLYQSKIQAFVKYRINHYMIVIIK</sequence>
<comment type="caution">
    <text evidence="4">The sequence shown here is derived from an EMBL/GenBank/DDBJ whole genome shotgun (WGS) entry which is preliminary data.</text>
</comment>
<dbReference type="EMBL" id="JAKKPZ010000002">
    <property type="protein sequence ID" value="KAI1725406.1"/>
    <property type="molecule type" value="Genomic_DNA"/>
</dbReference>
<name>A0AAD4NGY1_9BILA</name>
<dbReference type="Gene3D" id="2.60.210.10">
    <property type="entry name" value="Apoptosis, Tumor Necrosis Factor Receptor Associated Protein 2, Chain A"/>
    <property type="match status" value="1"/>
</dbReference>
<dbReference type="PANTHER" id="PTHR45615:SF40">
    <property type="entry name" value="MYOSIN HEAVY CHAIN, NON-MUSCLE"/>
    <property type="match status" value="1"/>
</dbReference>
<gene>
    <name evidence="4" type="ORF">DdX_02064</name>
</gene>
<feature type="compositionally biased region" description="Low complexity" evidence="2">
    <location>
        <begin position="460"/>
        <end position="472"/>
    </location>
</feature>
<dbReference type="GO" id="GO:0005737">
    <property type="term" value="C:cytoplasm"/>
    <property type="evidence" value="ECO:0007669"/>
    <property type="project" value="TreeGrafter"/>
</dbReference>
<dbReference type="GO" id="GO:0000146">
    <property type="term" value="F:microfilament motor activity"/>
    <property type="evidence" value="ECO:0007669"/>
    <property type="project" value="TreeGrafter"/>
</dbReference>
<feature type="compositionally biased region" description="Low complexity" evidence="2">
    <location>
        <begin position="41"/>
        <end position="53"/>
    </location>
</feature>
<dbReference type="GO" id="GO:0032982">
    <property type="term" value="C:myosin filament"/>
    <property type="evidence" value="ECO:0007669"/>
    <property type="project" value="TreeGrafter"/>
</dbReference>
<organism evidence="4 5">
    <name type="scientific">Ditylenchus destructor</name>
    <dbReference type="NCBI Taxonomy" id="166010"/>
    <lineage>
        <taxon>Eukaryota</taxon>
        <taxon>Metazoa</taxon>
        <taxon>Ecdysozoa</taxon>
        <taxon>Nematoda</taxon>
        <taxon>Chromadorea</taxon>
        <taxon>Rhabditida</taxon>
        <taxon>Tylenchina</taxon>
        <taxon>Tylenchomorpha</taxon>
        <taxon>Sphaerularioidea</taxon>
        <taxon>Anguinidae</taxon>
        <taxon>Anguininae</taxon>
        <taxon>Ditylenchus</taxon>
    </lineage>
</organism>
<feature type="region of interest" description="Disordered" evidence="2">
    <location>
        <begin position="1461"/>
        <end position="1505"/>
    </location>
</feature>
<dbReference type="InterPro" id="IPR008974">
    <property type="entry name" value="TRAF-like"/>
</dbReference>
<dbReference type="InterPro" id="IPR056872">
    <property type="entry name" value="TTC3/DZIP3-like_helical"/>
</dbReference>
<proteinExistence type="predicted"/>
<feature type="region of interest" description="Disordered" evidence="2">
    <location>
        <begin position="1"/>
        <end position="139"/>
    </location>
</feature>
<feature type="compositionally biased region" description="Polar residues" evidence="2">
    <location>
        <begin position="483"/>
        <end position="507"/>
    </location>
</feature>
<feature type="region of interest" description="Disordered" evidence="2">
    <location>
        <begin position="703"/>
        <end position="749"/>
    </location>
</feature>
<feature type="region of interest" description="Disordered" evidence="2">
    <location>
        <begin position="460"/>
        <end position="531"/>
    </location>
</feature>
<evidence type="ECO:0000313" key="5">
    <source>
        <dbReference type="Proteomes" id="UP001201812"/>
    </source>
</evidence>
<feature type="compositionally biased region" description="Pro residues" evidence="2">
    <location>
        <begin position="1299"/>
        <end position="1308"/>
    </location>
</feature>
<feature type="compositionally biased region" description="Low complexity" evidence="2">
    <location>
        <begin position="1536"/>
        <end position="1550"/>
    </location>
</feature>
<feature type="domain" description="MATH" evidence="3">
    <location>
        <begin position="224"/>
        <end position="353"/>
    </location>
</feature>
<dbReference type="Pfam" id="PF24525">
    <property type="entry name" value="TTC3"/>
    <property type="match status" value="1"/>
</dbReference>
<keyword evidence="5" id="KW-1185">Reference proteome</keyword>
<dbReference type="SMART" id="SM00061">
    <property type="entry name" value="MATH"/>
    <property type="match status" value="1"/>
</dbReference>
<accession>A0AAD4NGY1</accession>
<feature type="compositionally biased region" description="Low complexity" evidence="2">
    <location>
        <begin position="15"/>
        <end position="26"/>
    </location>
</feature>
<dbReference type="InterPro" id="IPR002083">
    <property type="entry name" value="MATH/TRAF_dom"/>
</dbReference>
<reference evidence="4" key="1">
    <citation type="submission" date="2022-01" db="EMBL/GenBank/DDBJ databases">
        <title>Genome Sequence Resource for Two Populations of Ditylenchus destructor, the Migratory Endoparasitic Phytonematode.</title>
        <authorList>
            <person name="Zhang H."/>
            <person name="Lin R."/>
            <person name="Xie B."/>
        </authorList>
    </citation>
    <scope>NUCLEOTIDE SEQUENCE</scope>
    <source>
        <strain evidence="4">BazhouSP</strain>
    </source>
</reference>
<dbReference type="PROSITE" id="PS50144">
    <property type="entry name" value="MATH"/>
    <property type="match status" value="1"/>
</dbReference>
<feature type="compositionally biased region" description="Acidic residues" evidence="2">
    <location>
        <begin position="129"/>
        <end position="139"/>
    </location>
</feature>
<evidence type="ECO:0000256" key="2">
    <source>
        <dbReference type="SAM" id="MobiDB-lite"/>
    </source>
</evidence>
<evidence type="ECO:0000313" key="4">
    <source>
        <dbReference type="EMBL" id="KAI1725406.1"/>
    </source>
</evidence>
<dbReference type="GO" id="GO:0016460">
    <property type="term" value="C:myosin II complex"/>
    <property type="evidence" value="ECO:0007669"/>
    <property type="project" value="TreeGrafter"/>
</dbReference>
<feature type="compositionally biased region" description="Low complexity" evidence="2">
    <location>
        <begin position="730"/>
        <end position="741"/>
    </location>
</feature>
<evidence type="ECO:0000256" key="1">
    <source>
        <dbReference type="SAM" id="Coils"/>
    </source>
</evidence>
<feature type="coiled-coil region" evidence="1">
    <location>
        <begin position="1143"/>
        <end position="1218"/>
    </location>
</feature>
<feature type="coiled-coil region" evidence="1">
    <location>
        <begin position="1003"/>
        <end position="1117"/>
    </location>
</feature>
<protein>
    <submittedName>
        <fullName evidence="4">MATH domain-containing protein</fullName>
    </submittedName>
</protein>
<dbReference type="GO" id="GO:0051015">
    <property type="term" value="F:actin filament binding"/>
    <property type="evidence" value="ECO:0007669"/>
    <property type="project" value="TreeGrafter"/>
</dbReference>
<dbReference type="Pfam" id="PF22486">
    <property type="entry name" value="MATH_2"/>
    <property type="match status" value="1"/>
</dbReference>
<feature type="region of interest" description="Disordered" evidence="2">
    <location>
        <begin position="1299"/>
        <end position="1372"/>
    </location>
</feature>
<evidence type="ECO:0000259" key="3">
    <source>
        <dbReference type="PROSITE" id="PS50144"/>
    </source>
</evidence>
<keyword evidence="1" id="KW-0175">Coiled coil</keyword>